<organism evidence="12 13">
    <name type="scientific">Apibacter mensalis</name>
    <dbReference type="NCBI Taxonomy" id="1586267"/>
    <lineage>
        <taxon>Bacteria</taxon>
        <taxon>Pseudomonadati</taxon>
        <taxon>Bacteroidota</taxon>
        <taxon>Flavobacteriia</taxon>
        <taxon>Flavobacteriales</taxon>
        <taxon>Weeksellaceae</taxon>
        <taxon>Apibacter</taxon>
    </lineage>
</organism>
<feature type="domain" description="RNA polymerase sigma factor 54 DNA-binding" evidence="10">
    <location>
        <begin position="329"/>
        <end position="486"/>
    </location>
</feature>
<dbReference type="GO" id="GO:0003677">
    <property type="term" value="F:DNA binding"/>
    <property type="evidence" value="ECO:0007669"/>
    <property type="project" value="UniProtKB-KW"/>
</dbReference>
<dbReference type="GO" id="GO:0016779">
    <property type="term" value="F:nucleotidyltransferase activity"/>
    <property type="evidence" value="ECO:0007669"/>
    <property type="project" value="UniProtKB-KW"/>
</dbReference>
<dbReference type="InterPro" id="IPR007046">
    <property type="entry name" value="RNA_pol_sigma_54_core-bd"/>
</dbReference>
<accession>A0A0X3AQL9</accession>
<evidence type="ECO:0000256" key="9">
    <source>
        <dbReference type="SAM" id="MobiDB-lite"/>
    </source>
</evidence>
<dbReference type="Pfam" id="PF04963">
    <property type="entry name" value="Sigma54_CBD"/>
    <property type="match status" value="1"/>
</dbReference>
<evidence type="ECO:0000313" key="12">
    <source>
        <dbReference type="EMBL" id="CVK16671.1"/>
    </source>
</evidence>
<dbReference type="GO" id="GO:0000428">
    <property type="term" value="C:DNA-directed RNA polymerase complex"/>
    <property type="evidence" value="ECO:0007669"/>
    <property type="project" value="UniProtKB-KW"/>
</dbReference>
<evidence type="ECO:0000313" key="13">
    <source>
        <dbReference type="Proteomes" id="UP000182761"/>
    </source>
</evidence>
<proteinExistence type="inferred from homology"/>
<dbReference type="Gene3D" id="1.10.10.60">
    <property type="entry name" value="Homeodomain-like"/>
    <property type="match status" value="1"/>
</dbReference>
<feature type="domain" description="RNA polymerase sigma factor 54 core-binding" evidence="11">
    <location>
        <begin position="113"/>
        <end position="306"/>
    </location>
</feature>
<evidence type="ECO:0000256" key="8">
    <source>
        <dbReference type="ARBA" id="ARBA00023163"/>
    </source>
</evidence>
<dbReference type="PROSITE" id="PS00718">
    <property type="entry name" value="SIGMA54_2"/>
    <property type="match status" value="1"/>
</dbReference>
<dbReference type="Proteomes" id="UP000182761">
    <property type="component" value="Unassembled WGS sequence"/>
</dbReference>
<dbReference type="Pfam" id="PF00309">
    <property type="entry name" value="Sigma54_AID"/>
    <property type="match status" value="1"/>
</dbReference>
<dbReference type="InterPro" id="IPR038709">
    <property type="entry name" value="RpoN_core-bd_sf"/>
</dbReference>
<feature type="region of interest" description="Disordered" evidence="9">
    <location>
        <begin position="41"/>
        <end position="107"/>
    </location>
</feature>
<dbReference type="PIRSF" id="PIRSF000774">
    <property type="entry name" value="RpoN"/>
    <property type="match status" value="1"/>
</dbReference>
<dbReference type="PANTHER" id="PTHR32248">
    <property type="entry name" value="RNA POLYMERASE SIGMA-54 FACTOR"/>
    <property type="match status" value="1"/>
</dbReference>
<dbReference type="OrthoDB" id="9814402at2"/>
<dbReference type="EMBL" id="FCOR01000009">
    <property type="protein sequence ID" value="CVK16671.1"/>
    <property type="molecule type" value="Genomic_DNA"/>
</dbReference>
<dbReference type="InterPro" id="IPR007634">
    <property type="entry name" value="RNA_pol_sigma_54_DNA-bd"/>
</dbReference>
<keyword evidence="4" id="KW-0548">Nucleotidyltransferase</keyword>
<dbReference type="PRINTS" id="PR00045">
    <property type="entry name" value="SIGMA54FCT"/>
</dbReference>
<keyword evidence="6" id="KW-0731">Sigma factor</keyword>
<evidence type="ECO:0000256" key="6">
    <source>
        <dbReference type="ARBA" id="ARBA00023082"/>
    </source>
</evidence>
<dbReference type="Gene3D" id="1.10.10.1330">
    <property type="entry name" value="RNA polymerase sigma-54 factor, core-binding domain"/>
    <property type="match status" value="1"/>
</dbReference>
<protein>
    <submittedName>
        <fullName evidence="12">RNA polymerase, sigma 54 subunit, RpoN/SigL</fullName>
    </submittedName>
</protein>
<gene>
    <name evidence="12" type="ORF">Ga0061079_10961</name>
</gene>
<evidence type="ECO:0000259" key="11">
    <source>
        <dbReference type="Pfam" id="PF04963"/>
    </source>
</evidence>
<sequence>MLKQDLRLKQLLKLSPQQIQLMKLVQLPILAFEEVVKQEIEENPALEDDNDDYYDSSDSFDSENDFDDSGDSEIIDAPDINIDEYLSDDEVPSYRVQSNNYNDDDENKELPYAQYESFQEHISSQLHTFRLTENEEEIADFIVGNLDDDGYLRRDLSSIVDDLAFTQGIYTNVETIEKLLTNYIQRLDPTGIGARDLRECLLLQLRTKNPTESTELAYKIINEMFDAFTKKHYNKIQQKFSISEENLKRAVNEIERLNPKPGKAFTNNSKNTEQIIPDFTIRIVDGDLELTLNGRNAPELKISREYSEMLDTYKNTEHKSREQKDAVMFVKQKLDSAKWFIDAIKQRQQTLYITMKSIMDYQMDYFLTGDEEQIKPMILKDIAEITGLDISTISRVANSKYVNTPYGTLLIKDLFSESLTNSEGDEVSTREIKTILQEVIENEDTKKPLTDDNLMKILNDKGYNIARRTIAKYRDQLNIPVARLRKKI</sequence>
<evidence type="ECO:0000256" key="3">
    <source>
        <dbReference type="ARBA" id="ARBA00022679"/>
    </source>
</evidence>
<reference evidence="12 13" key="1">
    <citation type="submission" date="2016-01" db="EMBL/GenBank/DDBJ databases">
        <authorList>
            <person name="McClelland M."/>
            <person name="Jain A."/>
            <person name="Saraogi P."/>
            <person name="Mendelson R."/>
            <person name="Westerman R."/>
            <person name="SanMiguel P."/>
            <person name="Csonka L."/>
        </authorList>
    </citation>
    <scope>NUCLEOTIDE SEQUENCE [LARGE SCALE GENOMIC DNA]</scope>
    <source>
        <strain evidence="12 13">R-53146</strain>
    </source>
</reference>
<keyword evidence="2" id="KW-0240">DNA-directed RNA polymerase</keyword>
<evidence type="ECO:0000256" key="4">
    <source>
        <dbReference type="ARBA" id="ARBA00022695"/>
    </source>
</evidence>
<evidence type="ECO:0000256" key="2">
    <source>
        <dbReference type="ARBA" id="ARBA00022478"/>
    </source>
</evidence>
<keyword evidence="8" id="KW-0804">Transcription</keyword>
<dbReference type="GO" id="GO:0006352">
    <property type="term" value="P:DNA-templated transcription initiation"/>
    <property type="evidence" value="ECO:0007669"/>
    <property type="project" value="InterPro"/>
</dbReference>
<keyword evidence="5" id="KW-0805">Transcription regulation</keyword>
<dbReference type="AlphaFoldDB" id="A0A0X3AQL9"/>
<evidence type="ECO:0000256" key="5">
    <source>
        <dbReference type="ARBA" id="ARBA00023015"/>
    </source>
</evidence>
<dbReference type="STRING" id="1586267.GCA_001418685_01534"/>
<evidence type="ECO:0000256" key="1">
    <source>
        <dbReference type="ARBA" id="ARBA00008798"/>
    </source>
</evidence>
<dbReference type="InterPro" id="IPR000394">
    <property type="entry name" value="RNA_pol_sigma_54"/>
</dbReference>
<comment type="similarity">
    <text evidence="1">Belongs to the sigma-54 factor family.</text>
</comment>
<dbReference type="RefSeq" id="WP_055425858.1">
    <property type="nucleotide sequence ID" value="NZ_FCOR01000009.1"/>
</dbReference>
<name>A0A0X3AQL9_9FLAO</name>
<dbReference type="NCBIfam" id="TIGR02395">
    <property type="entry name" value="rpoN_sigma"/>
    <property type="match status" value="1"/>
</dbReference>
<dbReference type="GO" id="GO:0016987">
    <property type="term" value="F:sigma factor activity"/>
    <property type="evidence" value="ECO:0007669"/>
    <property type="project" value="UniProtKB-KW"/>
</dbReference>
<dbReference type="GO" id="GO:0001216">
    <property type="term" value="F:DNA-binding transcription activator activity"/>
    <property type="evidence" value="ECO:0007669"/>
    <property type="project" value="InterPro"/>
</dbReference>
<evidence type="ECO:0000256" key="7">
    <source>
        <dbReference type="ARBA" id="ARBA00023125"/>
    </source>
</evidence>
<keyword evidence="13" id="KW-1185">Reference proteome</keyword>
<feature type="compositionally biased region" description="Acidic residues" evidence="9">
    <location>
        <begin position="41"/>
        <end position="91"/>
    </location>
</feature>
<keyword evidence="3" id="KW-0808">Transferase</keyword>
<dbReference type="PROSITE" id="PS50044">
    <property type="entry name" value="SIGMA54_3"/>
    <property type="match status" value="1"/>
</dbReference>
<dbReference type="Pfam" id="PF04552">
    <property type="entry name" value="Sigma54_DBD"/>
    <property type="match status" value="1"/>
</dbReference>
<dbReference type="PANTHER" id="PTHR32248:SF4">
    <property type="entry name" value="RNA POLYMERASE SIGMA-54 FACTOR"/>
    <property type="match status" value="1"/>
</dbReference>
<keyword evidence="7" id="KW-0238">DNA-binding</keyword>
<evidence type="ECO:0000259" key="10">
    <source>
        <dbReference type="Pfam" id="PF04552"/>
    </source>
</evidence>